<feature type="domain" description="C2H2-type" evidence="12">
    <location>
        <begin position="379"/>
        <end position="405"/>
    </location>
</feature>
<dbReference type="GO" id="GO:0000981">
    <property type="term" value="F:DNA-binding transcription factor activity, RNA polymerase II-specific"/>
    <property type="evidence" value="ECO:0007669"/>
    <property type="project" value="TreeGrafter"/>
</dbReference>
<sequence length="405" mass="46388">MALNGRVWSSLRLTAEDCKLGGHEAMRAKSSGSASTSWGGRSSPGNQVRRTCKDRLAARQAIKSTSVECGVTLYVSPALLSCVLVVCGARGQVGRLLLWPPRGGKSVQLASSIREDSLLYERGLKSSIWTHGPVSFTFFGREPPGPCSQPSGESGNYSQILDNHVKSEEEDEDTVIYPAYLDKYCLCDRCGIFVFNSRLSQHMLVHTGQKPYSCPICGRGFTQSNSLREHRVVHNRERHYTCEVCGQQFLRRGNLRDHKKVHFKERVFYCHICERRFTDRRALRKHNFTHTGEKPFSCDTCERKFASQSHLRRHSLTHNNQWRFQCDYCSYTFIQKGNFRLHLRTQACLPAVHSKERNMDSSVKCGFSQQEYYSRMQQLMCTVCERPFSKKMYVESHMLTHSNIV</sequence>
<proteinExistence type="inferred from homology"/>
<dbReference type="EMBL" id="OD567271">
    <property type="protein sequence ID" value="CAD7445436.1"/>
    <property type="molecule type" value="Genomic_DNA"/>
</dbReference>
<evidence type="ECO:0000256" key="6">
    <source>
        <dbReference type="ARBA" id="ARBA00023015"/>
    </source>
</evidence>
<evidence type="ECO:0000256" key="11">
    <source>
        <dbReference type="SAM" id="MobiDB-lite"/>
    </source>
</evidence>
<keyword evidence="6" id="KW-0805">Transcription regulation</keyword>
<accession>A0A7R9F1R0</accession>
<keyword evidence="8" id="KW-0539">Nucleus</keyword>
<evidence type="ECO:0000256" key="9">
    <source>
        <dbReference type="ARBA" id="ARBA00037948"/>
    </source>
</evidence>
<feature type="compositionally biased region" description="Polar residues" evidence="11">
    <location>
        <begin position="30"/>
        <end position="48"/>
    </location>
</feature>
<comment type="subcellular location">
    <subcellularLocation>
        <location evidence="1">Nucleus</location>
    </subcellularLocation>
</comment>
<protein>
    <recommendedName>
        <fullName evidence="12">C2H2-type domain-containing protein</fullName>
    </recommendedName>
</protein>
<dbReference type="GO" id="GO:0000978">
    <property type="term" value="F:RNA polymerase II cis-regulatory region sequence-specific DNA binding"/>
    <property type="evidence" value="ECO:0007669"/>
    <property type="project" value="TreeGrafter"/>
</dbReference>
<dbReference type="Pfam" id="PF00096">
    <property type="entry name" value="zf-C2H2"/>
    <property type="match status" value="6"/>
</dbReference>
<dbReference type="InterPro" id="IPR050527">
    <property type="entry name" value="Snail/Krueppel_Znf"/>
</dbReference>
<dbReference type="FunFam" id="3.30.160.60:FF:000446">
    <property type="entry name" value="Zinc finger protein"/>
    <property type="match status" value="1"/>
</dbReference>
<dbReference type="InterPro" id="IPR036236">
    <property type="entry name" value="Znf_C2H2_sf"/>
</dbReference>
<keyword evidence="7" id="KW-0804">Transcription</keyword>
<dbReference type="PANTHER" id="PTHR24388">
    <property type="entry name" value="ZINC FINGER PROTEIN"/>
    <property type="match status" value="1"/>
</dbReference>
<dbReference type="FunFam" id="3.30.160.60:FF:000557">
    <property type="entry name" value="zinc finger and SCAN domain-containing protein 29"/>
    <property type="match status" value="1"/>
</dbReference>
<dbReference type="InterPro" id="IPR013087">
    <property type="entry name" value="Znf_C2H2_type"/>
</dbReference>
<feature type="domain" description="C2H2-type" evidence="12">
    <location>
        <begin position="324"/>
        <end position="358"/>
    </location>
</feature>
<dbReference type="GO" id="GO:0005634">
    <property type="term" value="C:nucleus"/>
    <property type="evidence" value="ECO:0007669"/>
    <property type="project" value="UniProtKB-SubCell"/>
</dbReference>
<evidence type="ECO:0000256" key="1">
    <source>
        <dbReference type="ARBA" id="ARBA00004123"/>
    </source>
</evidence>
<evidence type="ECO:0000256" key="7">
    <source>
        <dbReference type="ARBA" id="ARBA00023163"/>
    </source>
</evidence>
<dbReference type="SMART" id="SM00355">
    <property type="entry name" value="ZnF_C2H2"/>
    <property type="match status" value="7"/>
</dbReference>
<evidence type="ECO:0000256" key="3">
    <source>
        <dbReference type="ARBA" id="ARBA00022737"/>
    </source>
</evidence>
<keyword evidence="4 10" id="KW-0863">Zinc-finger</keyword>
<evidence type="ECO:0000259" key="12">
    <source>
        <dbReference type="PROSITE" id="PS50157"/>
    </source>
</evidence>
<keyword evidence="5" id="KW-0862">Zinc</keyword>
<dbReference type="AlphaFoldDB" id="A0A7R9F1R0"/>
<feature type="region of interest" description="Disordered" evidence="11">
    <location>
        <begin position="26"/>
        <end position="48"/>
    </location>
</feature>
<dbReference type="PROSITE" id="PS50157">
    <property type="entry name" value="ZINC_FINGER_C2H2_2"/>
    <property type="match status" value="6"/>
</dbReference>
<dbReference type="FunFam" id="3.30.160.60:FF:001289">
    <property type="entry name" value="Zinc finger protein 574"/>
    <property type="match status" value="1"/>
</dbReference>
<feature type="domain" description="C2H2-type" evidence="12">
    <location>
        <begin position="240"/>
        <end position="267"/>
    </location>
</feature>
<comment type="similarity">
    <text evidence="9">Belongs to the snail C2H2-type zinc-finger protein family.</text>
</comment>
<gene>
    <name evidence="13" type="ORF">TBIB3V08_LOCUS7788</name>
</gene>
<feature type="domain" description="C2H2-type" evidence="12">
    <location>
        <begin position="268"/>
        <end position="295"/>
    </location>
</feature>
<evidence type="ECO:0000256" key="5">
    <source>
        <dbReference type="ARBA" id="ARBA00022833"/>
    </source>
</evidence>
<dbReference type="Gene3D" id="3.30.160.60">
    <property type="entry name" value="Classic Zinc Finger"/>
    <property type="match status" value="6"/>
</dbReference>
<dbReference type="GO" id="GO:0008270">
    <property type="term" value="F:zinc ion binding"/>
    <property type="evidence" value="ECO:0007669"/>
    <property type="project" value="UniProtKB-KW"/>
</dbReference>
<organism evidence="13">
    <name type="scientific">Timema bartmani</name>
    <dbReference type="NCBI Taxonomy" id="61472"/>
    <lineage>
        <taxon>Eukaryota</taxon>
        <taxon>Metazoa</taxon>
        <taxon>Ecdysozoa</taxon>
        <taxon>Arthropoda</taxon>
        <taxon>Hexapoda</taxon>
        <taxon>Insecta</taxon>
        <taxon>Pterygota</taxon>
        <taxon>Neoptera</taxon>
        <taxon>Polyneoptera</taxon>
        <taxon>Phasmatodea</taxon>
        <taxon>Timematodea</taxon>
        <taxon>Timematoidea</taxon>
        <taxon>Timematidae</taxon>
        <taxon>Timema</taxon>
    </lineage>
</organism>
<keyword evidence="2" id="KW-0479">Metal-binding</keyword>
<dbReference type="SUPFAM" id="SSF57667">
    <property type="entry name" value="beta-beta-alpha zinc fingers"/>
    <property type="match status" value="3"/>
</dbReference>
<evidence type="ECO:0000256" key="2">
    <source>
        <dbReference type="ARBA" id="ARBA00022723"/>
    </source>
</evidence>
<keyword evidence="3" id="KW-0677">Repeat</keyword>
<feature type="domain" description="C2H2-type" evidence="12">
    <location>
        <begin position="296"/>
        <end position="323"/>
    </location>
</feature>
<evidence type="ECO:0000313" key="13">
    <source>
        <dbReference type="EMBL" id="CAD7445436.1"/>
    </source>
</evidence>
<evidence type="ECO:0000256" key="4">
    <source>
        <dbReference type="ARBA" id="ARBA00022771"/>
    </source>
</evidence>
<feature type="domain" description="C2H2-type" evidence="12">
    <location>
        <begin position="212"/>
        <end position="239"/>
    </location>
</feature>
<name>A0A7R9F1R0_9NEOP</name>
<dbReference type="PANTHER" id="PTHR24388:SF53">
    <property type="entry name" value="CHORION TRANSCRIPTION FACTOR CF2-RELATED"/>
    <property type="match status" value="1"/>
</dbReference>
<evidence type="ECO:0000256" key="8">
    <source>
        <dbReference type="ARBA" id="ARBA00023242"/>
    </source>
</evidence>
<evidence type="ECO:0000256" key="10">
    <source>
        <dbReference type="PROSITE-ProRule" id="PRU00042"/>
    </source>
</evidence>
<reference evidence="13" key="1">
    <citation type="submission" date="2020-11" db="EMBL/GenBank/DDBJ databases">
        <authorList>
            <person name="Tran Van P."/>
        </authorList>
    </citation>
    <scope>NUCLEOTIDE SEQUENCE</scope>
</reference>
<dbReference type="PROSITE" id="PS00028">
    <property type="entry name" value="ZINC_FINGER_C2H2_1"/>
    <property type="match status" value="5"/>
</dbReference>